<accession>A0A7W5BFA6</accession>
<dbReference type="InterPro" id="IPR026820">
    <property type="entry name" value="VioB/RebD_dom"/>
</dbReference>
<dbReference type="PANTHER" id="PTHR34400:SF4">
    <property type="entry name" value="MEMBRANE PROTEIN"/>
    <property type="match status" value="1"/>
</dbReference>
<evidence type="ECO:0000313" key="3">
    <source>
        <dbReference type="Proteomes" id="UP000541535"/>
    </source>
</evidence>
<feature type="domain" description="Iminophenyl-pyruvate dimer synthase" evidence="1">
    <location>
        <begin position="25"/>
        <end position="231"/>
    </location>
</feature>
<dbReference type="EMBL" id="JACHXD010000020">
    <property type="protein sequence ID" value="MBB3121840.1"/>
    <property type="molecule type" value="Genomic_DNA"/>
</dbReference>
<reference evidence="2 3" key="1">
    <citation type="submission" date="2020-08" db="EMBL/GenBank/DDBJ databases">
        <title>Genomic Encyclopedia of Type Strains, Phase III (KMG-III): the genomes of soil and plant-associated and newly described type strains.</title>
        <authorList>
            <person name="Whitman W."/>
        </authorList>
    </citation>
    <scope>NUCLEOTIDE SEQUENCE [LARGE SCALE GENOMIC DNA]</scope>
    <source>
        <strain evidence="2 3">CECT 8897</strain>
    </source>
</reference>
<dbReference type="AlphaFoldDB" id="A0A7W5BFA6"/>
<name>A0A7W5BFA6_9BURK</name>
<proteinExistence type="predicted"/>
<dbReference type="Gene3D" id="1.20.1260.10">
    <property type="match status" value="1"/>
</dbReference>
<dbReference type="Proteomes" id="UP000541535">
    <property type="component" value="Unassembled WGS sequence"/>
</dbReference>
<comment type="caution">
    <text evidence="2">The sequence shown here is derived from an EMBL/GenBank/DDBJ whole genome shotgun (WGS) entry which is preliminary data.</text>
</comment>
<dbReference type="RefSeq" id="WP_183443525.1">
    <property type="nucleotide sequence ID" value="NZ_JACHXD010000020.1"/>
</dbReference>
<protein>
    <recommendedName>
        <fullName evidence="1">Iminophenyl-pyruvate dimer synthase domain-containing protein</fullName>
    </recommendedName>
</protein>
<dbReference type="Pfam" id="PF12902">
    <property type="entry name" value="Ferritin-like"/>
    <property type="match status" value="1"/>
</dbReference>
<sequence>MIRLHRNYVRAVRQARAAQDLFGPLQNAIELEHSTIPPYFTATASLVAGKNEAIAGLIRGITMQEMLHMCIASNILIAIGGQPQINRPGFVPAYPGPLPMHIGGPDFTVGIEAFSRDLVKQVFMQIEEPEVPIPVNEKAEIEPEYETIGAFYRALQAKIVELGDGIFEPSSLPRQVVEGNWFPPDQLFPITGADSAVRAIDIIVLQGEGSSSSPYESPDVLAHFYRFGEIHAGRALVKTPDGYAYAGAPIPFDDNGVYPLRPNCKLAQFTPGTQAHTRLAQFIYSYNSLLNALHTCFNGQPGRLDAAIGLMYSLRIEAVALVQTPVAPGSAQNVGPSFEYMQT</sequence>
<keyword evidence="3" id="KW-1185">Reference proteome</keyword>
<dbReference type="PANTHER" id="PTHR34400">
    <property type="match status" value="1"/>
</dbReference>
<evidence type="ECO:0000313" key="2">
    <source>
        <dbReference type="EMBL" id="MBB3121840.1"/>
    </source>
</evidence>
<evidence type="ECO:0000259" key="1">
    <source>
        <dbReference type="Pfam" id="PF12902"/>
    </source>
</evidence>
<organism evidence="2 3">
    <name type="scientific">Pseudoduganella violacea</name>
    <dbReference type="NCBI Taxonomy" id="1715466"/>
    <lineage>
        <taxon>Bacteria</taxon>
        <taxon>Pseudomonadati</taxon>
        <taxon>Pseudomonadota</taxon>
        <taxon>Betaproteobacteria</taxon>
        <taxon>Burkholderiales</taxon>
        <taxon>Oxalobacteraceae</taxon>
        <taxon>Telluria group</taxon>
        <taxon>Pseudoduganella</taxon>
    </lineage>
</organism>
<gene>
    <name evidence="2" type="ORF">FHS03_004932</name>
</gene>
<dbReference type="InterPro" id="IPR012347">
    <property type="entry name" value="Ferritin-like"/>
</dbReference>